<evidence type="ECO:0000313" key="2">
    <source>
        <dbReference type="Proteomes" id="UP000007241"/>
    </source>
</evidence>
<protein>
    <submittedName>
        <fullName evidence="1">Uncharacterized protein</fullName>
    </submittedName>
</protein>
<gene>
    <name evidence="1" type="ORF">BATDEDRAFT_93299</name>
</gene>
<dbReference type="Proteomes" id="UP000007241">
    <property type="component" value="Unassembled WGS sequence"/>
</dbReference>
<reference evidence="1 2" key="1">
    <citation type="submission" date="2009-12" db="EMBL/GenBank/DDBJ databases">
        <title>The draft genome of Batrachochytrium dendrobatidis.</title>
        <authorList>
            <consortium name="US DOE Joint Genome Institute (JGI-PGF)"/>
            <person name="Kuo A."/>
            <person name="Salamov A."/>
            <person name="Schmutz J."/>
            <person name="Lucas S."/>
            <person name="Pitluck S."/>
            <person name="Rosenblum E."/>
            <person name="Stajich J."/>
            <person name="Eisen M."/>
            <person name="Grigoriev I.V."/>
        </authorList>
    </citation>
    <scope>NUCLEOTIDE SEQUENCE [LARGE SCALE GENOMIC DNA]</scope>
    <source>
        <strain evidence="2">JAM81 / FGSC 10211</strain>
    </source>
</reference>
<accession>F4PG12</accession>
<organism evidence="1 2">
    <name type="scientific">Batrachochytrium dendrobatidis (strain JAM81 / FGSC 10211)</name>
    <name type="common">Frog chytrid fungus</name>
    <dbReference type="NCBI Taxonomy" id="684364"/>
    <lineage>
        <taxon>Eukaryota</taxon>
        <taxon>Fungi</taxon>
        <taxon>Fungi incertae sedis</taxon>
        <taxon>Chytridiomycota</taxon>
        <taxon>Chytridiomycota incertae sedis</taxon>
        <taxon>Chytridiomycetes</taxon>
        <taxon>Rhizophydiales</taxon>
        <taxon>Rhizophydiales incertae sedis</taxon>
        <taxon>Batrachochytrium</taxon>
    </lineage>
</organism>
<dbReference type="GeneID" id="18245012"/>
<dbReference type="AlphaFoldDB" id="F4PG12"/>
<dbReference type="RefSeq" id="XP_006683545.1">
    <property type="nucleotide sequence ID" value="XM_006683482.1"/>
</dbReference>
<keyword evidence="2" id="KW-1185">Reference proteome</keyword>
<dbReference type="InParanoid" id="F4PG12"/>
<evidence type="ECO:0000313" key="1">
    <source>
        <dbReference type="EMBL" id="EGF75833.1"/>
    </source>
</evidence>
<name>F4PG12_BATDJ</name>
<proteinExistence type="predicted"/>
<dbReference type="EMBL" id="GL882989">
    <property type="protein sequence ID" value="EGF75833.1"/>
    <property type="molecule type" value="Genomic_DNA"/>
</dbReference>
<dbReference type="HOGENOM" id="CLU_1815446_0_0_1"/>
<sequence>MIEIITGEEQEKHYPVFTNLQAHVLQEGRQKLRYFVSVKRFYEPNSKFILMTTLNQNEATFSIPGMSMTNYFPNIGEIGGQAINGFFRSTEGGVHKGFRIELIFTKQSDKPAFISLYHAKTETNFEPIPTTPISSIEDLPRL</sequence>